<dbReference type="OrthoDB" id="9784229at2"/>
<dbReference type="InterPro" id="IPR019410">
    <property type="entry name" value="Methyltransf_16"/>
</dbReference>
<accession>A0A0P1L893</accession>
<proteinExistence type="inferred from homology"/>
<dbReference type="PANTHER" id="PTHR14614">
    <property type="entry name" value="HEPATOCELLULAR CARCINOMA-ASSOCIATED ANTIGEN"/>
    <property type="match status" value="1"/>
</dbReference>
<dbReference type="Gene3D" id="3.40.50.150">
    <property type="entry name" value="Vaccinia Virus protein VP39"/>
    <property type="match status" value="1"/>
</dbReference>
<keyword evidence="2 5" id="KW-0808">Transferase</keyword>
<evidence type="ECO:0000256" key="3">
    <source>
        <dbReference type="ARBA" id="ARBA00022691"/>
    </source>
</evidence>
<accession>A0A0P1M2V8</accession>
<sequence>MLTFEILDKKIFIESPIDPIDSGKAIDDVVEKYSVDDNIPFWIEVWPSAVVLAEFILGRDEFTNKKVLELGCGLGLTSVALGLKDAIITATDYEMMALQYARRNYIRNIGDEKNAKFIYLDWRHPFISEKFDFVIGADIIYERSLFGDLVNVLKATMMPQSICYLADPNRITSREFFEILKDENFSFETVLKKEIMYKGTKAVVLIYRIKKLD</sequence>
<organism evidence="5 6">
    <name type="scientific">Candidatus Kryptonium thompsonii</name>
    <dbReference type="NCBI Taxonomy" id="1633631"/>
    <lineage>
        <taxon>Bacteria</taxon>
        <taxon>Pseudomonadati</taxon>
        <taxon>Candidatus Kryptoniota</taxon>
        <taxon>Candidatus Kryptonium</taxon>
    </lineage>
</organism>
<dbReference type="AlphaFoldDB" id="A0A0P1LEH2"/>
<dbReference type="InterPro" id="IPR029063">
    <property type="entry name" value="SAM-dependent_MTases_sf"/>
</dbReference>
<dbReference type="CDD" id="cd02440">
    <property type="entry name" value="AdoMet_MTases"/>
    <property type="match status" value="1"/>
</dbReference>
<evidence type="ECO:0000256" key="4">
    <source>
        <dbReference type="ARBA" id="ARBA00043988"/>
    </source>
</evidence>
<evidence type="ECO:0000256" key="2">
    <source>
        <dbReference type="ARBA" id="ARBA00022679"/>
    </source>
</evidence>
<dbReference type="PANTHER" id="PTHR14614:SF164">
    <property type="entry name" value="HISTONE-ARGININE METHYLTRANSFERASE METTL23"/>
    <property type="match status" value="1"/>
</dbReference>
<keyword evidence="3" id="KW-0949">S-adenosyl-L-methionine</keyword>
<name>A0A0P1LEH2_9BACT</name>
<evidence type="ECO:0000313" key="5">
    <source>
        <dbReference type="EMBL" id="CUU04249.1"/>
    </source>
</evidence>
<dbReference type="GO" id="GO:0008168">
    <property type="term" value="F:methyltransferase activity"/>
    <property type="evidence" value="ECO:0007669"/>
    <property type="project" value="UniProtKB-KW"/>
</dbReference>
<dbReference type="Proteomes" id="UP000182011">
    <property type="component" value="Unassembled WGS sequence"/>
</dbReference>
<keyword evidence="1 5" id="KW-0489">Methyltransferase</keyword>
<gene>
    <name evidence="5" type="ORF">JGI4_00967</name>
</gene>
<accession>A0A0P1LEH2</accession>
<dbReference type="STRING" id="1633631.GCA_001442925_00966"/>
<reference evidence="5 6" key="1">
    <citation type="submission" date="2015-11" db="EMBL/GenBank/DDBJ databases">
        <authorList>
            <person name="Zhang Y."/>
            <person name="Guo Z."/>
        </authorList>
    </citation>
    <scope>NUCLEOTIDE SEQUENCE [LARGE SCALE GENOMIC DNA]</scope>
    <source>
        <strain evidence="5">JGI-4</strain>
    </source>
</reference>
<accession>A0A0P1MD61</accession>
<dbReference type="GO" id="GO:0032259">
    <property type="term" value="P:methylation"/>
    <property type="evidence" value="ECO:0007669"/>
    <property type="project" value="UniProtKB-KW"/>
</dbReference>
<protein>
    <submittedName>
        <fullName evidence="5">Lysine methyltransferase</fullName>
    </submittedName>
</protein>
<dbReference type="RefSeq" id="WP_047134106.1">
    <property type="nucleotide sequence ID" value="NZ_CZVJ01000071.1"/>
</dbReference>
<dbReference type="Pfam" id="PF10294">
    <property type="entry name" value="Methyltransf_16"/>
    <property type="match status" value="1"/>
</dbReference>
<accession>A0A0S4MZQ1</accession>
<dbReference type="SUPFAM" id="SSF53335">
    <property type="entry name" value="S-adenosyl-L-methionine-dependent methyltransferases"/>
    <property type="match status" value="1"/>
</dbReference>
<accession>A0A0P1LCX4</accession>
<dbReference type="EMBL" id="FAOP01000004">
    <property type="protein sequence ID" value="CUU04249.1"/>
    <property type="molecule type" value="Genomic_DNA"/>
</dbReference>
<accession>A0A0P1MU67</accession>
<evidence type="ECO:0000256" key="1">
    <source>
        <dbReference type="ARBA" id="ARBA00022603"/>
    </source>
</evidence>
<accession>A0A0P1P3L7</accession>
<evidence type="ECO:0000313" key="6">
    <source>
        <dbReference type="Proteomes" id="UP000182011"/>
    </source>
</evidence>
<comment type="similarity">
    <text evidence="4">Belongs to the methyltransferase superfamily. METTL23 family.</text>
</comment>